<feature type="region of interest" description="Disordered" evidence="2">
    <location>
        <begin position="1"/>
        <end position="37"/>
    </location>
</feature>
<proteinExistence type="predicted"/>
<evidence type="ECO:0000256" key="2">
    <source>
        <dbReference type="SAM" id="MobiDB-lite"/>
    </source>
</evidence>
<dbReference type="AlphaFoldDB" id="A0AAD8PHI2"/>
<feature type="compositionally biased region" description="Basic and acidic residues" evidence="2">
    <location>
        <begin position="1"/>
        <end position="12"/>
    </location>
</feature>
<evidence type="ECO:0000313" key="3">
    <source>
        <dbReference type="EMBL" id="KAK1553521.1"/>
    </source>
</evidence>
<keyword evidence="4" id="KW-1185">Reference proteome</keyword>
<keyword evidence="1" id="KW-0175">Coiled coil</keyword>
<reference evidence="3" key="1">
    <citation type="submission" date="2023-07" db="EMBL/GenBank/DDBJ databases">
        <title>A chromosome-level genome assembly of Lolium multiflorum.</title>
        <authorList>
            <person name="Chen Y."/>
            <person name="Copetti D."/>
            <person name="Kolliker R."/>
            <person name="Studer B."/>
        </authorList>
    </citation>
    <scope>NUCLEOTIDE SEQUENCE</scope>
    <source>
        <strain evidence="3">02402/16</strain>
        <tissue evidence="3">Leaf</tissue>
    </source>
</reference>
<feature type="coiled-coil region" evidence="1">
    <location>
        <begin position="44"/>
        <end position="90"/>
    </location>
</feature>
<organism evidence="3 4">
    <name type="scientific">Lolium multiflorum</name>
    <name type="common">Italian ryegrass</name>
    <name type="synonym">Lolium perenne subsp. multiflorum</name>
    <dbReference type="NCBI Taxonomy" id="4521"/>
    <lineage>
        <taxon>Eukaryota</taxon>
        <taxon>Viridiplantae</taxon>
        <taxon>Streptophyta</taxon>
        <taxon>Embryophyta</taxon>
        <taxon>Tracheophyta</taxon>
        <taxon>Spermatophyta</taxon>
        <taxon>Magnoliopsida</taxon>
        <taxon>Liliopsida</taxon>
        <taxon>Poales</taxon>
        <taxon>Poaceae</taxon>
        <taxon>BOP clade</taxon>
        <taxon>Pooideae</taxon>
        <taxon>Poodae</taxon>
        <taxon>Poeae</taxon>
        <taxon>Poeae Chloroplast Group 2 (Poeae type)</taxon>
        <taxon>Loliodinae</taxon>
        <taxon>Loliinae</taxon>
        <taxon>Lolium</taxon>
    </lineage>
</organism>
<sequence>MTEVTATKEKVATEAGVSHRKGAGNPKAEAKGASSSLTYASSELENLRSVYKDLDTKLTEAETKQEFTEKQLAEKNYEFLRKEADFVTKRKVDSDTLKKLHNDVHGLQNYMTTAEKGWDLFNTDVMEPLGYDEERRNQFPRDDLIRLAGDDCKDLISACQKICHNLAIKERRTYDVRDLIKRMDALPELVVDLQASSARGAAQMSLAMCLARALELDIDLSTAEVPPNCDTDALLDACSGYDTRIACRIRHNEFYDKVVLPADEALKAELEKEREAEA</sequence>
<dbReference type="Proteomes" id="UP001231189">
    <property type="component" value="Unassembled WGS sequence"/>
</dbReference>
<dbReference type="EMBL" id="JAUUTY010001665">
    <property type="protein sequence ID" value="KAK1553521.1"/>
    <property type="molecule type" value="Genomic_DNA"/>
</dbReference>
<name>A0AAD8PHI2_LOLMU</name>
<evidence type="ECO:0000256" key="1">
    <source>
        <dbReference type="SAM" id="Coils"/>
    </source>
</evidence>
<comment type="caution">
    <text evidence="3">The sequence shown here is derived from an EMBL/GenBank/DDBJ whole genome shotgun (WGS) entry which is preliminary data.</text>
</comment>
<evidence type="ECO:0000313" key="4">
    <source>
        <dbReference type="Proteomes" id="UP001231189"/>
    </source>
</evidence>
<protein>
    <submittedName>
        <fullName evidence="3">Uncharacterized protein</fullName>
    </submittedName>
</protein>
<gene>
    <name evidence="3" type="ORF">QYE76_008067</name>
</gene>
<accession>A0AAD8PHI2</accession>